<dbReference type="GO" id="GO:0003700">
    <property type="term" value="F:DNA-binding transcription factor activity"/>
    <property type="evidence" value="ECO:0007669"/>
    <property type="project" value="InterPro"/>
</dbReference>
<dbReference type="Proteomes" id="UP000433532">
    <property type="component" value="Unassembled WGS sequence"/>
</dbReference>
<accession>A0A1S1C7N6</accession>
<dbReference type="InterPro" id="IPR000847">
    <property type="entry name" value="LysR_HTH_N"/>
</dbReference>
<dbReference type="Proteomes" id="UP000644192">
    <property type="component" value="Unassembled WGS sequence"/>
</dbReference>
<dbReference type="InterPro" id="IPR036390">
    <property type="entry name" value="WH_DNA-bd_sf"/>
</dbReference>
<dbReference type="Proteomes" id="UP001297540">
    <property type="component" value="Chromosome"/>
</dbReference>
<dbReference type="RefSeq" id="WP_003089777.1">
    <property type="nucleotide sequence ID" value="NZ_AP014622.1"/>
</dbReference>
<sequence>MDWTRRLRLQHLQLLVSLMETGNLSGTARAAHTTQPGLSKWLKELEEDVGAPLFERHARGLRPTPYGMTLFNHAQRVLTEMERARQNLEAMRSGSGSRVLLGTSPASAPSLVPRALRAFLGRYPGAQVELLEGTMNGLLERLEKRQLDVVVGRLDNYAPRASLRCEVLYSEAIVVMARPGHPLAQAAALDWEDVRRYDWIVWPPGSPIRSKLDMALTQGGRQPPAYRLESSSMLANIELLRGSDMLSIGSARVVEHLAGLGLVARLALEIPGEGAVGMCWRDEPHRDRASEDLLACLREGAAAE</sequence>
<feature type="domain" description="HTH lysR-type" evidence="5">
    <location>
        <begin position="7"/>
        <end position="64"/>
    </location>
</feature>
<reference evidence="12" key="8">
    <citation type="submission" date="2023-06" db="EMBL/GenBank/DDBJ databases">
        <authorList>
            <consortium name="Clinical and Environmental Microbiology Branch: Whole genome sequencing antimicrobial resistance pathogens in the healthcare setting"/>
        </authorList>
    </citation>
    <scope>NUCLEOTIDE SEQUENCE</scope>
    <source>
        <strain evidence="12">2021CK-01020</strain>
    </source>
</reference>
<dbReference type="EMBL" id="NFFZ01000006">
    <property type="protein sequence ID" value="OTI61690.1"/>
    <property type="molecule type" value="Genomic_DNA"/>
</dbReference>
<evidence type="ECO:0000313" key="7">
    <source>
        <dbReference type="EMBL" id="CRQ12461.1"/>
    </source>
</evidence>
<dbReference type="EMBL" id="CVVU01000276">
    <property type="protein sequence ID" value="CRQ12461.1"/>
    <property type="molecule type" value="Genomic_DNA"/>
</dbReference>
<dbReference type="SMR" id="A0A069PYL5"/>
<evidence type="ECO:0000313" key="9">
    <source>
        <dbReference type="EMBL" id="MZZ12629.1"/>
    </source>
</evidence>
<dbReference type="EMBL" id="QORE01000117">
    <property type="protein sequence ID" value="RCI75811.1"/>
    <property type="molecule type" value="Genomic_DNA"/>
</dbReference>
<reference evidence="9" key="7">
    <citation type="submission" date="2020-01" db="EMBL/GenBank/DDBJ databases">
        <title>Bacteria Cultured from War Wounds Associated with the Conflict in Eastern Ukraine.</title>
        <authorList>
            <person name="Snesrud E."/>
            <person name="Galac M.R."/>
            <person name="Mc Gann P."/>
            <person name="Valentine K."/>
            <person name="Viacheslav K."/>
        </authorList>
    </citation>
    <scope>NUCLEOTIDE SEQUENCE</scope>
    <source>
        <strain evidence="9">VNMU148</strain>
    </source>
</reference>
<dbReference type="InterPro" id="IPR050950">
    <property type="entry name" value="HTH-type_LysR_regulators"/>
</dbReference>
<keyword evidence="2" id="KW-0805">Transcription regulation</keyword>
<dbReference type="InterPro" id="IPR036388">
    <property type="entry name" value="WH-like_DNA-bd_sf"/>
</dbReference>
<accession>A0A069PYL5</accession>
<evidence type="ECO:0000313" key="10">
    <source>
        <dbReference type="EMBL" id="OTI61690.1"/>
    </source>
</evidence>
<evidence type="ECO:0000256" key="4">
    <source>
        <dbReference type="ARBA" id="ARBA00023163"/>
    </source>
</evidence>
<evidence type="ECO:0000313" key="12">
    <source>
        <dbReference type="EMBL" id="WOS80908.1"/>
    </source>
</evidence>
<organism evidence="10 14">
    <name type="scientific">Pseudomonas aeruginosa</name>
    <dbReference type="NCBI Taxonomy" id="287"/>
    <lineage>
        <taxon>Bacteria</taxon>
        <taxon>Pseudomonadati</taxon>
        <taxon>Pseudomonadota</taxon>
        <taxon>Gammaproteobacteria</taxon>
        <taxon>Pseudomonadales</taxon>
        <taxon>Pseudomonadaceae</taxon>
        <taxon>Pseudomonas</taxon>
    </lineage>
</organism>
<protein>
    <submittedName>
        <fullName evidence="6 10">Transcriptional regulator</fullName>
    </submittedName>
    <submittedName>
        <fullName evidence="8">LysR family transcriptional regulator</fullName>
    </submittedName>
    <submittedName>
        <fullName evidence="12">LysR substrate-binding domain-containing protein</fullName>
    </submittedName>
</protein>
<evidence type="ECO:0000256" key="1">
    <source>
        <dbReference type="ARBA" id="ARBA00009437"/>
    </source>
</evidence>
<dbReference type="PANTHER" id="PTHR30419:SF8">
    <property type="entry name" value="NITROGEN ASSIMILATION TRANSCRIPTIONAL ACTIVATOR-RELATED"/>
    <property type="match status" value="1"/>
</dbReference>
<dbReference type="PATRIC" id="fig|287.1477.peg.2443"/>
<dbReference type="Pfam" id="PF03466">
    <property type="entry name" value="LysR_substrate"/>
    <property type="match status" value="1"/>
</dbReference>
<dbReference type="AlphaFoldDB" id="A0A069PYL5"/>
<dbReference type="OMA" id="RHDFIIG"/>
<evidence type="ECO:0000256" key="2">
    <source>
        <dbReference type="ARBA" id="ARBA00023015"/>
    </source>
</evidence>
<dbReference type="EMBL" id="KT454971">
    <property type="protein sequence ID" value="ALI58712.1"/>
    <property type="molecule type" value="Genomic_DNA"/>
</dbReference>
<dbReference type="Pfam" id="PF00126">
    <property type="entry name" value="HTH_1"/>
    <property type="match status" value="1"/>
</dbReference>
<dbReference type="PANTHER" id="PTHR30419">
    <property type="entry name" value="HTH-TYPE TRANSCRIPTIONAL REGULATOR YBHD"/>
    <property type="match status" value="1"/>
</dbReference>
<dbReference type="GO" id="GO:0003677">
    <property type="term" value="F:DNA binding"/>
    <property type="evidence" value="ECO:0007669"/>
    <property type="project" value="UniProtKB-KW"/>
</dbReference>
<evidence type="ECO:0000313" key="6">
    <source>
        <dbReference type="EMBL" id="ALI58712.1"/>
    </source>
</evidence>
<gene>
    <name evidence="6" type="primary">gbpR</name>
    <name evidence="7" type="synonym">gbpR_6</name>
    <name evidence="10" type="ORF">CAZ10_13375</name>
    <name evidence="6" type="ORF">CCBH4851_00006</name>
    <name evidence="11" type="ORF">DT376_05685</name>
    <name evidence="8" type="ORF">GNQ48_20035</name>
    <name evidence="9" type="ORF">GUL26_10260</name>
    <name evidence="12" type="ORF">L4V69_17650</name>
    <name evidence="7" type="ORF">PAERUG_P19_London_7_VIM_2_05_10_06840</name>
</gene>
<dbReference type="SUPFAM" id="SSF46785">
    <property type="entry name" value="Winged helix' DNA-binding domain"/>
    <property type="match status" value="1"/>
</dbReference>
<evidence type="ECO:0000256" key="3">
    <source>
        <dbReference type="ARBA" id="ARBA00023125"/>
    </source>
</evidence>
<proteinExistence type="inferred from homology"/>
<evidence type="ECO:0000313" key="8">
    <source>
        <dbReference type="EMBL" id="MUI37301.1"/>
    </source>
</evidence>
<dbReference type="Proteomes" id="UP000045039">
    <property type="component" value="Unassembled WGS sequence"/>
</dbReference>
<evidence type="ECO:0000313" key="16">
    <source>
        <dbReference type="Proteomes" id="UP000433532"/>
    </source>
</evidence>
<dbReference type="PRINTS" id="PR00039">
    <property type="entry name" value="HTHLYSR"/>
</dbReference>
<dbReference type="InterPro" id="IPR005119">
    <property type="entry name" value="LysR_subst-bd"/>
</dbReference>
<dbReference type="Gene3D" id="1.10.10.10">
    <property type="entry name" value="Winged helix-like DNA-binding domain superfamily/Winged helix DNA-binding domain"/>
    <property type="match status" value="1"/>
</dbReference>
<name>A0A069PYL5_PSEAI</name>
<reference evidence="13" key="1">
    <citation type="submission" date="2015-06" db="EMBL/GenBank/DDBJ databases">
        <authorList>
            <person name="Radhakrishnan Rajesh"/>
            <person name="Underwood Anthony"/>
            <person name="Al-Shahib Ali"/>
        </authorList>
    </citation>
    <scope>NUCLEOTIDE SEQUENCE [LARGE SCALE GENOMIC DNA]</scope>
    <source>
        <strain evidence="13">P19_London_7_VIM_2_05_10</strain>
    </source>
</reference>
<evidence type="ECO:0000313" key="15">
    <source>
        <dbReference type="Proteomes" id="UP000253594"/>
    </source>
</evidence>
<reference evidence="8 16" key="6">
    <citation type="submission" date="2019-11" db="EMBL/GenBank/DDBJ databases">
        <title>Genomes of ocular Pseudomonas aeruginosa isolates.</title>
        <authorList>
            <person name="Khan M."/>
            <person name="Rice S.A."/>
            <person name="Willcox M.D.P."/>
            <person name="Stapleton F."/>
        </authorList>
    </citation>
    <scope>NUCLEOTIDE SEQUENCE [LARGE SCALE GENOMIC DNA]</scope>
    <source>
        <strain evidence="8 16">PA221</strain>
    </source>
</reference>
<dbReference type="EMBL" id="WXZT01000006">
    <property type="protein sequence ID" value="MZZ12629.1"/>
    <property type="molecule type" value="Genomic_DNA"/>
</dbReference>
<dbReference type="Proteomes" id="UP000253594">
    <property type="component" value="Unassembled WGS sequence"/>
</dbReference>
<dbReference type="SUPFAM" id="SSF53850">
    <property type="entry name" value="Periplasmic binding protein-like II"/>
    <property type="match status" value="1"/>
</dbReference>
<evidence type="ECO:0000313" key="13">
    <source>
        <dbReference type="Proteomes" id="UP000045039"/>
    </source>
</evidence>
<dbReference type="FunFam" id="1.10.10.10:FF:000001">
    <property type="entry name" value="LysR family transcriptional regulator"/>
    <property type="match status" value="1"/>
</dbReference>
<evidence type="ECO:0000313" key="14">
    <source>
        <dbReference type="Proteomes" id="UP000194857"/>
    </source>
</evidence>
<dbReference type="PROSITE" id="PS50931">
    <property type="entry name" value="HTH_LYSR"/>
    <property type="match status" value="1"/>
</dbReference>
<dbReference type="Proteomes" id="UP000194857">
    <property type="component" value="Unassembled WGS sequence"/>
</dbReference>
<reference evidence="6" key="3">
    <citation type="submission" date="2015-08" db="EMBL/GenBank/DDBJ databases">
        <title>Pseudomonas aeruginosa strain CCBH4851 chromosome region.</title>
        <authorList>
            <person name="Silveira M.C."/>
            <person name="Carvalho-Assef A.P.D."/>
            <person name="Albano R.M."/>
        </authorList>
    </citation>
    <scope>NUCLEOTIDE SEQUENCE</scope>
    <source>
        <strain evidence="6">CCBH4851</strain>
    </source>
</reference>
<reference evidence="10 14" key="4">
    <citation type="submission" date="2017-05" db="EMBL/GenBank/DDBJ databases">
        <authorList>
            <person name="Song R."/>
            <person name="Chenine A.L."/>
            <person name="Ruprecht R.M."/>
        </authorList>
    </citation>
    <scope>NUCLEOTIDE SEQUENCE [LARGE SCALE GENOMIC DNA]</scope>
    <source>
        <strain evidence="10 14">S567_C10_BS</strain>
    </source>
</reference>
<evidence type="ECO:0000259" key="5">
    <source>
        <dbReference type="PROSITE" id="PS50931"/>
    </source>
</evidence>
<dbReference type="EMBL" id="CP136986">
    <property type="protein sequence ID" value="WOS80908.1"/>
    <property type="molecule type" value="Genomic_DNA"/>
</dbReference>
<dbReference type="GO" id="GO:0005829">
    <property type="term" value="C:cytosol"/>
    <property type="evidence" value="ECO:0007669"/>
    <property type="project" value="TreeGrafter"/>
</dbReference>
<evidence type="ECO:0000313" key="11">
    <source>
        <dbReference type="EMBL" id="RCI75811.1"/>
    </source>
</evidence>
<reference evidence="7" key="2">
    <citation type="submission" date="2015-06" db="EMBL/GenBank/DDBJ databases">
        <authorList>
            <person name="Radhakrishnan R."/>
            <person name="Underwood A."/>
            <person name="Al-Shahib A."/>
        </authorList>
    </citation>
    <scope>NUCLEOTIDE SEQUENCE</scope>
    <source>
        <strain evidence="7">P19_London_7_VIM_2_05_10</strain>
    </source>
</reference>
<reference evidence="11 15" key="5">
    <citation type="submission" date="2018-07" db="EMBL/GenBank/DDBJ databases">
        <title>Mechanisms of high-level aminoglycoside resistance among Gram-negative pathogens in Brazil.</title>
        <authorList>
            <person name="Ballaben A.S."/>
            <person name="Darini A.L.C."/>
            <person name="Doi Y."/>
        </authorList>
    </citation>
    <scope>NUCLEOTIDE SEQUENCE [LARGE SCALE GENOMIC DNA]</scope>
    <source>
        <strain evidence="11 15">B2-305</strain>
    </source>
</reference>
<keyword evidence="4" id="KW-0804">Transcription</keyword>
<reference evidence="12" key="9">
    <citation type="submission" date="2023-10" db="EMBL/GenBank/DDBJ databases">
        <title>Pathogen: clinical or host-associated sample.</title>
        <authorList>
            <person name="Hergert J."/>
            <person name="Casey R."/>
            <person name="Wagner J."/>
            <person name="Young E.L."/>
            <person name="Oakeson K.F."/>
        </authorList>
    </citation>
    <scope>NUCLEOTIDE SEQUENCE</scope>
    <source>
        <strain evidence="12">2021CK-01020</strain>
    </source>
</reference>
<comment type="similarity">
    <text evidence="1">Belongs to the LysR transcriptional regulatory family.</text>
</comment>
<keyword evidence="3" id="KW-0238">DNA-binding</keyword>
<dbReference type="KEGG" id="paeb:NCGM1900_4061"/>
<dbReference type="EMBL" id="WOAD01000017">
    <property type="protein sequence ID" value="MUI37301.1"/>
    <property type="molecule type" value="Genomic_DNA"/>
</dbReference>
<dbReference type="Gene3D" id="3.40.190.290">
    <property type="match status" value="1"/>
</dbReference>